<proteinExistence type="predicted"/>
<evidence type="ECO:0000256" key="3">
    <source>
        <dbReference type="ARBA" id="ARBA00023004"/>
    </source>
</evidence>
<dbReference type="PANTHER" id="PTHR11228">
    <property type="entry name" value="RADICAL SAM DOMAIN PROTEIN"/>
    <property type="match status" value="1"/>
</dbReference>
<dbReference type="InterPro" id="IPR013785">
    <property type="entry name" value="Aldolase_TIM"/>
</dbReference>
<dbReference type="SUPFAM" id="SSF102114">
    <property type="entry name" value="Radical SAM enzymes"/>
    <property type="match status" value="1"/>
</dbReference>
<dbReference type="PANTHER" id="PTHR11228:SF7">
    <property type="entry name" value="PQQA PEPTIDE CYCLASE"/>
    <property type="match status" value="1"/>
</dbReference>
<dbReference type="SFLD" id="SFLDS00029">
    <property type="entry name" value="Radical_SAM"/>
    <property type="match status" value="1"/>
</dbReference>
<dbReference type="InterPro" id="IPR058240">
    <property type="entry name" value="rSAM_sf"/>
</dbReference>
<dbReference type="InterPro" id="IPR050377">
    <property type="entry name" value="Radical_SAM_PqqE_MftC-like"/>
</dbReference>
<sequence length="136" mass="16172">MSKYLEEIKLPDFYFWKEIEEKRIPLSAEIELTERCNNNCTHCYINLPANDQDAKKRELSFEEIREIVDEAVEMGCLWWLITGGEPLLREDFTDIYLYLKKKGLLTSVFTNATLITPKLARLFKRYPPRELEITVY</sequence>
<dbReference type="InterPro" id="IPR007197">
    <property type="entry name" value="rSAM"/>
</dbReference>
<dbReference type="AlphaFoldDB" id="X1RLM3"/>
<protein>
    <recommendedName>
        <fullName evidence="5">Radical SAM core domain-containing protein</fullName>
    </recommendedName>
</protein>
<evidence type="ECO:0000259" key="5">
    <source>
        <dbReference type="PROSITE" id="PS51918"/>
    </source>
</evidence>
<evidence type="ECO:0000256" key="4">
    <source>
        <dbReference type="ARBA" id="ARBA00023014"/>
    </source>
</evidence>
<dbReference type="GO" id="GO:0051536">
    <property type="term" value="F:iron-sulfur cluster binding"/>
    <property type="evidence" value="ECO:0007669"/>
    <property type="project" value="UniProtKB-KW"/>
</dbReference>
<evidence type="ECO:0000256" key="2">
    <source>
        <dbReference type="ARBA" id="ARBA00022723"/>
    </source>
</evidence>
<dbReference type="GO" id="GO:0046872">
    <property type="term" value="F:metal ion binding"/>
    <property type="evidence" value="ECO:0007669"/>
    <property type="project" value="UniProtKB-KW"/>
</dbReference>
<dbReference type="GO" id="GO:0003824">
    <property type="term" value="F:catalytic activity"/>
    <property type="evidence" value="ECO:0007669"/>
    <property type="project" value="InterPro"/>
</dbReference>
<dbReference type="Gene3D" id="3.20.20.70">
    <property type="entry name" value="Aldolase class I"/>
    <property type="match status" value="1"/>
</dbReference>
<feature type="domain" description="Radical SAM core" evidence="5">
    <location>
        <begin position="22"/>
        <end position="136"/>
    </location>
</feature>
<dbReference type="CDD" id="cd01335">
    <property type="entry name" value="Radical_SAM"/>
    <property type="match status" value="1"/>
</dbReference>
<keyword evidence="1" id="KW-0949">S-adenosyl-L-methionine</keyword>
<feature type="non-terminal residue" evidence="6">
    <location>
        <position position="136"/>
    </location>
</feature>
<organism evidence="6">
    <name type="scientific">marine sediment metagenome</name>
    <dbReference type="NCBI Taxonomy" id="412755"/>
    <lineage>
        <taxon>unclassified sequences</taxon>
        <taxon>metagenomes</taxon>
        <taxon>ecological metagenomes</taxon>
    </lineage>
</organism>
<reference evidence="6" key="1">
    <citation type="journal article" date="2014" name="Front. Microbiol.">
        <title>High frequency of phylogenetically diverse reductive dehalogenase-homologous genes in deep subseafloor sedimentary metagenomes.</title>
        <authorList>
            <person name="Kawai M."/>
            <person name="Futagami T."/>
            <person name="Toyoda A."/>
            <person name="Takaki Y."/>
            <person name="Nishi S."/>
            <person name="Hori S."/>
            <person name="Arai W."/>
            <person name="Tsubouchi T."/>
            <person name="Morono Y."/>
            <person name="Uchiyama I."/>
            <person name="Ito T."/>
            <person name="Fujiyama A."/>
            <person name="Inagaki F."/>
            <person name="Takami H."/>
        </authorList>
    </citation>
    <scope>NUCLEOTIDE SEQUENCE</scope>
    <source>
        <strain evidence="6">Expedition CK06-06</strain>
    </source>
</reference>
<keyword evidence="2" id="KW-0479">Metal-binding</keyword>
<evidence type="ECO:0000313" key="6">
    <source>
        <dbReference type="EMBL" id="GAI81657.1"/>
    </source>
</evidence>
<dbReference type="Pfam" id="PF04055">
    <property type="entry name" value="Radical_SAM"/>
    <property type="match status" value="1"/>
</dbReference>
<accession>X1RLM3</accession>
<dbReference type="PROSITE" id="PS51918">
    <property type="entry name" value="RADICAL_SAM"/>
    <property type="match status" value="1"/>
</dbReference>
<dbReference type="EMBL" id="BARW01005640">
    <property type="protein sequence ID" value="GAI81657.1"/>
    <property type="molecule type" value="Genomic_DNA"/>
</dbReference>
<comment type="caution">
    <text evidence="6">The sequence shown here is derived from an EMBL/GenBank/DDBJ whole genome shotgun (WGS) entry which is preliminary data.</text>
</comment>
<keyword evidence="3" id="KW-0408">Iron</keyword>
<evidence type="ECO:0000256" key="1">
    <source>
        <dbReference type="ARBA" id="ARBA00022691"/>
    </source>
</evidence>
<name>X1RLM3_9ZZZZ</name>
<dbReference type="SFLD" id="SFLDG01067">
    <property type="entry name" value="SPASM/twitch_domain_containing"/>
    <property type="match status" value="1"/>
</dbReference>
<gene>
    <name evidence="6" type="ORF">S12H4_12121</name>
</gene>
<keyword evidence="4" id="KW-0411">Iron-sulfur</keyword>